<proteinExistence type="inferred from homology"/>
<dbReference type="SMART" id="SM00861">
    <property type="entry name" value="Transket_pyr"/>
    <property type="match status" value="1"/>
</dbReference>
<evidence type="ECO:0000256" key="8">
    <source>
        <dbReference type="ARBA" id="ARBA00022946"/>
    </source>
</evidence>
<comment type="subcellular location">
    <subcellularLocation>
        <location evidence="3">Mitochondrion</location>
    </subcellularLocation>
</comment>
<dbReference type="InterPro" id="IPR042179">
    <property type="entry name" value="KGD_C_sf"/>
</dbReference>
<dbReference type="Pfam" id="PF00676">
    <property type="entry name" value="E1_dh"/>
    <property type="match status" value="1"/>
</dbReference>
<evidence type="ECO:0000256" key="6">
    <source>
        <dbReference type="ARBA" id="ARBA00022723"/>
    </source>
</evidence>
<dbReference type="EC" id="1.2.4.2" evidence="5"/>
<dbReference type="InterPro" id="IPR005475">
    <property type="entry name" value="Transketolase-like_Pyr-bd"/>
</dbReference>
<comment type="similarity">
    <text evidence="4">Belongs to the alpha-ketoglutarate dehydrogenase family.</text>
</comment>
<dbReference type="FunFam" id="3.40.50.970:FF:000002">
    <property type="entry name" value="2-oxoglutarate dehydrogenase, E1 component"/>
    <property type="match status" value="1"/>
</dbReference>
<dbReference type="Proteomes" id="UP000192578">
    <property type="component" value="Unassembled WGS sequence"/>
</dbReference>
<keyword evidence="19" id="KW-1185">Reference proteome</keyword>
<organism evidence="18 19">
    <name type="scientific">Hypsibius exemplaris</name>
    <name type="common">Freshwater tardigrade</name>
    <dbReference type="NCBI Taxonomy" id="2072580"/>
    <lineage>
        <taxon>Eukaryota</taxon>
        <taxon>Metazoa</taxon>
        <taxon>Ecdysozoa</taxon>
        <taxon>Tardigrada</taxon>
        <taxon>Eutardigrada</taxon>
        <taxon>Parachela</taxon>
        <taxon>Hypsibioidea</taxon>
        <taxon>Hypsibiidae</taxon>
        <taxon>Hypsibius</taxon>
    </lineage>
</organism>
<evidence type="ECO:0000256" key="10">
    <source>
        <dbReference type="ARBA" id="ARBA00023052"/>
    </source>
</evidence>
<dbReference type="CDD" id="cd02016">
    <property type="entry name" value="TPP_E1_OGDC_like"/>
    <property type="match status" value="1"/>
</dbReference>
<dbReference type="Pfam" id="PF16078">
    <property type="entry name" value="2-oxogl_dehyd_N"/>
    <property type="match status" value="1"/>
</dbReference>
<dbReference type="Gene3D" id="3.40.50.11610">
    <property type="entry name" value="Multifunctional 2-oxoglutarate metabolism enzyme, C-terminal domain"/>
    <property type="match status" value="1"/>
</dbReference>
<keyword evidence="9" id="KW-0560">Oxidoreductase</keyword>
<dbReference type="FunFam" id="3.40.50.12470:FF:000007">
    <property type="entry name" value="2-oxoglutarate dehydrogenase e1 mitochondrial"/>
    <property type="match status" value="1"/>
</dbReference>
<dbReference type="InterPro" id="IPR029061">
    <property type="entry name" value="THDP-binding"/>
</dbReference>
<keyword evidence="11" id="KW-0496">Mitochondrion</keyword>
<dbReference type="NCBIfam" id="NF006914">
    <property type="entry name" value="PRK09404.1"/>
    <property type="match status" value="1"/>
</dbReference>
<sequence length="1001" mass="112927">MYCAVVRARLLPRAQAACHKARRNATSSRNFSGTSLTRNVEQFSELAANSGYAEDMYEAWLKDPKVVHQSWNDYFSQTRHVPRSVGGRPAAAGVSIPEISDPRTVERSVRDHMAVQALIRSYQVNGHRIANIDPLDLEPRRSEIVIPELGLEYHGLSEEHLDRVFSLPFITHIGGSEPALPLREIITRLRKIYCGSIGVQYMYMPKREHCEWIRRRFETPGVTEITQQERKSILQRLLKADRLEDFLRLKWPAEKRFGLEGCEALIPGIQAVIDTSSALGVDSVIIGMPHRGRLNVIANVCHKPMKQVFTQFKGLGMADEGSGDVKYHLGLSHEVINEVTGQPVRLTLCANPSHLEAVNPLVQGKARAEQFYRGDVAGEKVMSIIMHGDAAFAGQGVVYETFHLSELPDYTTHGTIHIVVNNQVGFTTDPRVARSSPYCTDVARVVNAPIFHVNGDDPEAVHHVCKVAAEWRAKFRKDVVIDLVGYRRYGHNELDEARFTQPVVCNKIDRQKPVMKQYAEQLIKAGVVEATIFDKAMEDYKISLDVDYQNAGKETHIKNEDWLDSPWPQSFFDSRDHVTIPSTGVDKALLAYISSKFAEEPQGFALHKGINRILNVRRELAGKEIADWAMAEALAWGSLLKEGIHVRLSGQDVERGTFSHRHHVLHDQERDKTTYRPLNHLWEKQAPYTVCNSSLSEYGVLGFDLGFSMNSPNALVMWEAQFGDFVNTAQCTIDQFVCSGYAKWRNQSGLVMLLPHGHEGMGPEHTSGQLERFLQLSSDSPDDFQSEAAQPSYIVDQLKRTNWQVMNLTTPANFFHAMRRQIALPFRRPLIIMTPKSLLKHAEARSTFDDMVVGTELKRIYPETGPASADPSAVTRLVFCSGKVFYELRKERDAKQLSGKIALVRVEQICPFPYDLVREELAKFPAAEVVWVQEEHQNRGAWQYVQPRVNNLLRLHMADPRQIRYIGRIASASPATGNKNQHLKEQAAVLSATMDIPNQIG</sequence>
<dbReference type="NCBIfam" id="TIGR00239">
    <property type="entry name" value="2oxo_dh_E1"/>
    <property type="match status" value="1"/>
</dbReference>
<keyword evidence="7" id="KW-0460">Magnesium</keyword>
<dbReference type="InterPro" id="IPR001017">
    <property type="entry name" value="DH_E1"/>
</dbReference>
<evidence type="ECO:0000256" key="3">
    <source>
        <dbReference type="ARBA" id="ARBA00004173"/>
    </source>
</evidence>
<dbReference type="Gene3D" id="3.40.50.12470">
    <property type="match status" value="1"/>
</dbReference>
<dbReference type="OrthoDB" id="413077at2759"/>
<reference evidence="19" key="1">
    <citation type="submission" date="2017-01" db="EMBL/GenBank/DDBJ databases">
        <title>Comparative genomics of anhydrobiosis in the tardigrade Hypsibius dujardini.</title>
        <authorList>
            <person name="Yoshida Y."/>
            <person name="Koutsovoulos G."/>
            <person name="Laetsch D."/>
            <person name="Stevens L."/>
            <person name="Kumar S."/>
            <person name="Horikawa D."/>
            <person name="Ishino K."/>
            <person name="Komine S."/>
            <person name="Tomita M."/>
            <person name="Blaxter M."/>
            <person name="Arakawa K."/>
        </authorList>
    </citation>
    <scope>NUCLEOTIDE SEQUENCE [LARGE SCALE GENOMIC DNA]</scope>
    <source>
        <strain evidence="19">Z151</strain>
    </source>
</reference>
<dbReference type="Pfam" id="PF16870">
    <property type="entry name" value="OxoGdeHyase_C"/>
    <property type="match status" value="1"/>
</dbReference>
<keyword evidence="10" id="KW-0786">Thiamine pyrophosphate</keyword>
<evidence type="ECO:0000256" key="13">
    <source>
        <dbReference type="ARBA" id="ARBA00030680"/>
    </source>
</evidence>
<dbReference type="GO" id="GO:0004591">
    <property type="term" value="F:oxoglutarate dehydrogenase (succinyl-transferring) activity"/>
    <property type="evidence" value="ECO:0007669"/>
    <property type="project" value="UniProtKB-EC"/>
</dbReference>
<evidence type="ECO:0000313" key="19">
    <source>
        <dbReference type="Proteomes" id="UP000192578"/>
    </source>
</evidence>
<evidence type="ECO:0000256" key="2">
    <source>
        <dbReference type="ARBA" id="ARBA00001964"/>
    </source>
</evidence>
<dbReference type="PANTHER" id="PTHR23152:SF4">
    <property type="entry name" value="2-OXOADIPATE DEHYDROGENASE COMPLEX COMPONENT E1"/>
    <property type="match status" value="1"/>
</dbReference>
<dbReference type="InterPro" id="IPR032106">
    <property type="entry name" value="2-oxogl_dehyd_N"/>
</dbReference>
<comment type="cofactor">
    <cofactor evidence="2">
        <name>thiamine diphosphate</name>
        <dbReference type="ChEBI" id="CHEBI:58937"/>
    </cofactor>
</comment>
<dbReference type="EMBL" id="MTYJ01000068">
    <property type="protein sequence ID" value="OQV16966.1"/>
    <property type="molecule type" value="Genomic_DNA"/>
</dbReference>
<dbReference type="GO" id="GO:0030976">
    <property type="term" value="F:thiamine pyrophosphate binding"/>
    <property type="evidence" value="ECO:0007669"/>
    <property type="project" value="InterPro"/>
</dbReference>
<dbReference type="GO" id="GO:0005739">
    <property type="term" value="C:mitochondrion"/>
    <property type="evidence" value="ECO:0007669"/>
    <property type="project" value="UniProtKB-SubCell"/>
</dbReference>
<dbReference type="Gene3D" id="1.10.287.1150">
    <property type="entry name" value="TPP helical domain"/>
    <property type="match status" value="1"/>
</dbReference>
<keyword evidence="12" id="KW-0324">Glycolysis</keyword>
<dbReference type="GO" id="GO:0006099">
    <property type="term" value="P:tricarboxylic acid cycle"/>
    <property type="evidence" value="ECO:0007669"/>
    <property type="project" value="TreeGrafter"/>
</dbReference>
<name>A0A1W0WP17_HYPEX</name>
<keyword evidence="6" id="KW-0479">Metal-binding</keyword>
<evidence type="ECO:0000256" key="7">
    <source>
        <dbReference type="ARBA" id="ARBA00022842"/>
    </source>
</evidence>
<comment type="function">
    <text evidence="14">The 2-oxoglutarate dehydrogenase complex catalyzes the overall conversion of 2-oxoglutarate to succinyl-CoA and CO(2). It contains multiple copies of three enzymatic components: 2-oxoglutarate dehydrogenase (E1), dihydrolipoamide succinyltransferase (E2) and lipoamide dehydrogenase (E3).</text>
</comment>
<evidence type="ECO:0000256" key="5">
    <source>
        <dbReference type="ARBA" id="ARBA00012280"/>
    </source>
</evidence>
<feature type="domain" description="Transketolase-like pyrimidine-binding" evidence="17">
    <location>
        <begin position="626"/>
        <end position="841"/>
    </location>
</feature>
<evidence type="ECO:0000256" key="12">
    <source>
        <dbReference type="ARBA" id="ARBA00023152"/>
    </source>
</evidence>
<dbReference type="SUPFAM" id="SSF52518">
    <property type="entry name" value="Thiamin diphosphate-binding fold (THDP-binding)"/>
    <property type="match status" value="2"/>
</dbReference>
<dbReference type="PANTHER" id="PTHR23152">
    <property type="entry name" value="2-OXOGLUTARATE DEHYDROGENASE"/>
    <property type="match status" value="1"/>
</dbReference>
<dbReference type="NCBIfam" id="NF008907">
    <property type="entry name" value="PRK12270.1"/>
    <property type="match status" value="1"/>
</dbReference>
<evidence type="ECO:0000256" key="4">
    <source>
        <dbReference type="ARBA" id="ARBA00006936"/>
    </source>
</evidence>
<dbReference type="PIRSF" id="PIRSF000157">
    <property type="entry name" value="Oxoglu_dh_E1"/>
    <property type="match status" value="1"/>
</dbReference>
<evidence type="ECO:0000256" key="16">
    <source>
        <dbReference type="ARBA" id="ARBA00042984"/>
    </source>
</evidence>
<gene>
    <name evidence="18" type="ORF">BV898_08971</name>
</gene>
<evidence type="ECO:0000259" key="17">
    <source>
        <dbReference type="SMART" id="SM00861"/>
    </source>
</evidence>
<dbReference type="Pfam" id="PF02779">
    <property type="entry name" value="Transket_pyr"/>
    <property type="match status" value="1"/>
</dbReference>
<accession>A0A1W0WP17</accession>
<evidence type="ECO:0000256" key="9">
    <source>
        <dbReference type="ARBA" id="ARBA00023002"/>
    </source>
</evidence>
<evidence type="ECO:0000313" key="18">
    <source>
        <dbReference type="EMBL" id="OQV16966.1"/>
    </source>
</evidence>
<dbReference type="GO" id="GO:0006096">
    <property type="term" value="P:glycolytic process"/>
    <property type="evidence" value="ECO:0007669"/>
    <property type="project" value="UniProtKB-KW"/>
</dbReference>
<evidence type="ECO:0000256" key="14">
    <source>
        <dbReference type="ARBA" id="ARBA00037426"/>
    </source>
</evidence>
<dbReference type="Gene3D" id="3.40.50.970">
    <property type="match status" value="1"/>
</dbReference>
<dbReference type="InterPro" id="IPR031717">
    <property type="entry name" value="ODO-1/KGD_C"/>
</dbReference>
<dbReference type="GO" id="GO:0045252">
    <property type="term" value="C:oxoglutarate dehydrogenase complex"/>
    <property type="evidence" value="ECO:0007669"/>
    <property type="project" value="TreeGrafter"/>
</dbReference>
<evidence type="ECO:0000256" key="11">
    <source>
        <dbReference type="ARBA" id="ARBA00023128"/>
    </source>
</evidence>
<dbReference type="InterPro" id="IPR011603">
    <property type="entry name" value="2oxoglutarate_DH_E1"/>
</dbReference>
<keyword evidence="8" id="KW-0809">Transit peptide</keyword>
<dbReference type="AlphaFoldDB" id="A0A1W0WP17"/>
<comment type="cofactor">
    <cofactor evidence="1">
        <name>Mg(2+)</name>
        <dbReference type="ChEBI" id="CHEBI:18420"/>
    </cofactor>
</comment>
<comment type="caution">
    <text evidence="18">The sequence shown here is derived from an EMBL/GenBank/DDBJ whole genome shotgun (WGS) entry which is preliminary data.</text>
</comment>
<dbReference type="GO" id="GO:0046872">
    <property type="term" value="F:metal ion binding"/>
    <property type="evidence" value="ECO:0007669"/>
    <property type="project" value="UniProtKB-KW"/>
</dbReference>
<protein>
    <recommendedName>
        <fullName evidence="15">2-oxoglutarate dehydrogenase, mitochondrial</fullName>
        <ecNumber evidence="5">1.2.4.2</ecNumber>
    </recommendedName>
    <alternativeName>
        <fullName evidence="16">2-oxoglutarate dehydrogenase complex component E1</fullName>
    </alternativeName>
    <alternativeName>
        <fullName evidence="13">Alpha-ketoglutarate dehydrogenase</fullName>
    </alternativeName>
</protein>
<evidence type="ECO:0000256" key="1">
    <source>
        <dbReference type="ARBA" id="ARBA00001946"/>
    </source>
</evidence>
<evidence type="ECO:0000256" key="15">
    <source>
        <dbReference type="ARBA" id="ARBA00040267"/>
    </source>
</evidence>